<dbReference type="InterPro" id="IPR006656">
    <property type="entry name" value="Mopterin_OxRdtase"/>
</dbReference>
<dbReference type="Pfam" id="PF00384">
    <property type="entry name" value="Molybdopterin"/>
    <property type="match status" value="1"/>
</dbReference>
<dbReference type="Gene3D" id="3.40.50.740">
    <property type="match status" value="1"/>
</dbReference>
<name>A0ABV7ND81_9SPHN</name>
<sequence length="542" mass="58410">MAIVRSLCGQCGAGCGVRAITGDDRSLLIEGDRMHPANAGQLCARGEGLAEMATLDGRLLHPMVGGRRTGWDRAIAHVARRLKAILDRHGSGSIALHVAGNLLTEDYYAANKLMKGFFGSAHIHAPWDMGGAHQSLRAAFGAPVMPAAIEDIEQAETLLLLGDRAALRYPVLMDRVQAARETHGVRLIQVTEGAAPQGHGLADISLVVARGSMARLLTGLLLHCQDIGAVDQGFLDRHVAMPAGFWDRLRPGCDIWSVARECGLPTAEVRAFYDAMASSGRLVTLWDEGEGSGVASAVVNLHLAKGAIGRPGNNPFLLSGQANAMGGREVGCLTGDLAAHRDFSPQARAEVARFWGAHLIAQAPGAVEEAMHAGRIKALWSIGRDDEALPWLRQARATLPFVIASRDRGEGMEDADVLLPSPAGVEKDGTLTGPDRLISRQRRLFSLPGEAKPDWWAVTKVAQAMGWGDAFHYERAADLYREHVRLTAYRNDGERLLNLKRHAPISNPAYDELTPWRWGEVPFDGGHFPAPDGRARLVPPAL</sequence>
<keyword evidence="8" id="KW-1185">Reference proteome</keyword>
<comment type="caution">
    <text evidence="7">The sequence shown here is derived from an EMBL/GenBank/DDBJ whole genome shotgun (WGS) entry which is preliminary data.</text>
</comment>
<keyword evidence="3" id="KW-0560">Oxidoreductase</keyword>
<dbReference type="EMBL" id="JBHRVU010000004">
    <property type="protein sequence ID" value="MFC3440472.1"/>
    <property type="molecule type" value="Genomic_DNA"/>
</dbReference>
<dbReference type="Gene3D" id="3.40.228.10">
    <property type="entry name" value="Dimethylsulfoxide Reductase, domain 2"/>
    <property type="match status" value="1"/>
</dbReference>
<feature type="domain" description="4Fe-4S Mo/W bis-MGD-type" evidence="6">
    <location>
        <begin position="1"/>
        <end position="57"/>
    </location>
</feature>
<keyword evidence="4" id="KW-0408">Iron</keyword>
<reference evidence="8" key="1">
    <citation type="journal article" date="2019" name="Int. J. Syst. Evol. Microbiol.">
        <title>The Global Catalogue of Microorganisms (GCM) 10K type strain sequencing project: providing services to taxonomists for standard genome sequencing and annotation.</title>
        <authorList>
            <consortium name="The Broad Institute Genomics Platform"/>
            <consortium name="The Broad Institute Genome Sequencing Center for Infectious Disease"/>
            <person name="Wu L."/>
            <person name="Ma J."/>
        </authorList>
    </citation>
    <scope>NUCLEOTIDE SEQUENCE [LARGE SCALE GENOMIC DNA]</scope>
    <source>
        <strain evidence="8">CCM 7491</strain>
    </source>
</reference>
<evidence type="ECO:0000256" key="2">
    <source>
        <dbReference type="ARBA" id="ARBA00022723"/>
    </source>
</evidence>
<evidence type="ECO:0000256" key="1">
    <source>
        <dbReference type="ARBA" id="ARBA00022485"/>
    </source>
</evidence>
<evidence type="ECO:0000259" key="6">
    <source>
        <dbReference type="PROSITE" id="PS51669"/>
    </source>
</evidence>
<evidence type="ECO:0000256" key="3">
    <source>
        <dbReference type="ARBA" id="ARBA00023002"/>
    </source>
</evidence>
<dbReference type="Proteomes" id="UP001595681">
    <property type="component" value="Unassembled WGS sequence"/>
</dbReference>
<dbReference type="SMART" id="SM00926">
    <property type="entry name" value="Molybdop_Fe4S4"/>
    <property type="match status" value="1"/>
</dbReference>
<keyword evidence="1" id="KW-0004">4Fe-4S</keyword>
<dbReference type="PANTHER" id="PTHR43105">
    <property type="entry name" value="RESPIRATORY NITRATE REDUCTASE"/>
    <property type="match status" value="1"/>
</dbReference>
<dbReference type="InterPro" id="IPR050123">
    <property type="entry name" value="Prok_molybdopt-oxidoreductase"/>
</dbReference>
<evidence type="ECO:0000313" key="8">
    <source>
        <dbReference type="Proteomes" id="UP001595681"/>
    </source>
</evidence>
<evidence type="ECO:0000313" key="7">
    <source>
        <dbReference type="EMBL" id="MFC3440472.1"/>
    </source>
</evidence>
<proteinExistence type="predicted"/>
<dbReference type="SUPFAM" id="SSF53706">
    <property type="entry name" value="Formate dehydrogenase/DMSO reductase, domains 1-3"/>
    <property type="match status" value="1"/>
</dbReference>
<dbReference type="Pfam" id="PF04879">
    <property type="entry name" value="Molybdop_Fe4S4"/>
    <property type="match status" value="1"/>
</dbReference>
<dbReference type="RefSeq" id="WP_380793523.1">
    <property type="nucleotide sequence ID" value="NZ_JBHRVU010000004.1"/>
</dbReference>
<organism evidence="7 8">
    <name type="scientific">Sphingobium rhizovicinum</name>
    <dbReference type="NCBI Taxonomy" id="432308"/>
    <lineage>
        <taxon>Bacteria</taxon>
        <taxon>Pseudomonadati</taxon>
        <taxon>Pseudomonadota</taxon>
        <taxon>Alphaproteobacteria</taxon>
        <taxon>Sphingomonadales</taxon>
        <taxon>Sphingomonadaceae</taxon>
        <taxon>Sphingobium</taxon>
    </lineage>
</organism>
<dbReference type="InterPro" id="IPR006963">
    <property type="entry name" value="Mopterin_OxRdtase_4Fe-4S_dom"/>
</dbReference>
<protein>
    <submittedName>
        <fullName evidence="7">Molybdopterin-dependent oxidoreductase</fullName>
    </submittedName>
</protein>
<evidence type="ECO:0000256" key="5">
    <source>
        <dbReference type="ARBA" id="ARBA00023014"/>
    </source>
</evidence>
<keyword evidence="5" id="KW-0411">Iron-sulfur</keyword>
<gene>
    <name evidence="7" type="ORF">ACFOKF_04520</name>
</gene>
<accession>A0ABV7ND81</accession>
<evidence type="ECO:0000256" key="4">
    <source>
        <dbReference type="ARBA" id="ARBA00023004"/>
    </source>
</evidence>
<keyword evidence="2" id="KW-0479">Metal-binding</keyword>
<dbReference type="PROSITE" id="PS51669">
    <property type="entry name" value="4FE4S_MOW_BIS_MGD"/>
    <property type="match status" value="1"/>
</dbReference>
<dbReference type="Gene3D" id="2.20.25.90">
    <property type="entry name" value="ADC-like domains"/>
    <property type="match status" value="1"/>
</dbReference>
<dbReference type="PANTHER" id="PTHR43105:SF9">
    <property type="entry name" value="NADPH-FE(3+) OXIDOREDUCTASE SUBUNIT ALPHA"/>
    <property type="match status" value="1"/>
</dbReference>